<accession>A0A1G4K9M7</accession>
<evidence type="ECO:0000259" key="4">
    <source>
        <dbReference type="Pfam" id="PF12936"/>
    </source>
</evidence>
<dbReference type="GO" id="GO:0000447">
    <property type="term" value="P:endonucleolytic cleavage in ITS1 to separate SSU-rRNA from 5.8S rRNA and LSU-rRNA from tricistronic rRNA transcript (SSU-rRNA, 5.8S rRNA, LSU-rRNA)"/>
    <property type="evidence" value="ECO:0007669"/>
    <property type="project" value="TreeGrafter"/>
</dbReference>
<comment type="similarity">
    <text evidence="1">Belongs to the KRI1 family.</text>
</comment>
<dbReference type="EMBL" id="LT598469">
    <property type="protein sequence ID" value="SCV00753.1"/>
    <property type="molecule type" value="Genomic_DNA"/>
</dbReference>
<dbReference type="STRING" id="1230905.A0A1G4K9M7"/>
<feature type="compositionally biased region" description="Basic and acidic residues" evidence="3">
    <location>
        <begin position="421"/>
        <end position="435"/>
    </location>
</feature>
<feature type="region of interest" description="Disordered" evidence="3">
    <location>
        <begin position="542"/>
        <end position="585"/>
    </location>
</feature>
<feature type="region of interest" description="Disordered" evidence="3">
    <location>
        <begin position="377"/>
        <end position="445"/>
    </location>
</feature>
<reference evidence="5 6" key="1">
    <citation type="submission" date="2016-03" db="EMBL/GenBank/DDBJ databases">
        <authorList>
            <person name="Devillers H."/>
        </authorList>
    </citation>
    <scope>NUCLEOTIDE SEQUENCE [LARGE SCALE GENOMIC DNA]</scope>
    <source>
        <strain evidence="5">CBS 11717</strain>
    </source>
</reference>
<dbReference type="GO" id="GO:0030686">
    <property type="term" value="C:90S preribosome"/>
    <property type="evidence" value="ECO:0007669"/>
    <property type="project" value="TreeGrafter"/>
</dbReference>
<feature type="compositionally biased region" description="Basic and acidic residues" evidence="3">
    <location>
        <begin position="33"/>
        <end position="45"/>
    </location>
</feature>
<gene>
    <name evidence="5" type="ORF">LAMI_0G07096G</name>
</gene>
<organism evidence="5 6">
    <name type="scientific">Lachancea mirantina</name>
    <dbReference type="NCBI Taxonomy" id="1230905"/>
    <lineage>
        <taxon>Eukaryota</taxon>
        <taxon>Fungi</taxon>
        <taxon>Dikarya</taxon>
        <taxon>Ascomycota</taxon>
        <taxon>Saccharomycotina</taxon>
        <taxon>Saccharomycetes</taxon>
        <taxon>Saccharomycetales</taxon>
        <taxon>Saccharomycetaceae</taxon>
        <taxon>Lachancea</taxon>
    </lineage>
</organism>
<dbReference type="Pfam" id="PF12936">
    <property type="entry name" value="Kri1_C"/>
    <property type="match status" value="1"/>
</dbReference>
<dbReference type="GO" id="GO:0005730">
    <property type="term" value="C:nucleolus"/>
    <property type="evidence" value="ECO:0007669"/>
    <property type="project" value="TreeGrafter"/>
</dbReference>
<dbReference type="InterPro" id="IPR024626">
    <property type="entry name" value="Kri1-like_C"/>
</dbReference>
<feature type="compositionally biased region" description="Polar residues" evidence="3">
    <location>
        <begin position="398"/>
        <end position="412"/>
    </location>
</feature>
<dbReference type="Pfam" id="PF05178">
    <property type="entry name" value="Kri1"/>
    <property type="match status" value="1"/>
</dbReference>
<name>A0A1G4K9M7_9SACH</name>
<evidence type="ECO:0000256" key="1">
    <source>
        <dbReference type="ARBA" id="ARBA00007473"/>
    </source>
</evidence>
<dbReference type="AlphaFoldDB" id="A0A1G4K9M7"/>
<feature type="compositionally biased region" description="Polar residues" evidence="3">
    <location>
        <begin position="560"/>
        <end position="569"/>
    </location>
</feature>
<dbReference type="InterPro" id="IPR018034">
    <property type="entry name" value="Kri1"/>
</dbReference>
<feature type="compositionally biased region" description="Basic residues" evidence="3">
    <location>
        <begin position="570"/>
        <end position="579"/>
    </location>
</feature>
<evidence type="ECO:0000313" key="5">
    <source>
        <dbReference type="EMBL" id="SCV00753.1"/>
    </source>
</evidence>
<feature type="domain" description="Kri1-like C-terminal" evidence="4">
    <location>
        <begin position="447"/>
        <end position="544"/>
    </location>
</feature>
<evidence type="ECO:0000313" key="6">
    <source>
        <dbReference type="Proteomes" id="UP000191024"/>
    </source>
</evidence>
<keyword evidence="2" id="KW-0175">Coiled coil</keyword>
<feature type="coiled-coil region" evidence="2">
    <location>
        <begin position="291"/>
        <end position="336"/>
    </location>
</feature>
<feature type="region of interest" description="Disordered" evidence="3">
    <location>
        <begin position="1"/>
        <end position="72"/>
    </location>
</feature>
<feature type="compositionally biased region" description="Acidic residues" evidence="3">
    <location>
        <begin position="55"/>
        <end position="71"/>
    </location>
</feature>
<protein>
    <submittedName>
        <fullName evidence="5">LAMI_0G07096g1_1</fullName>
    </submittedName>
</protein>
<dbReference type="PANTHER" id="PTHR14490:SF5">
    <property type="entry name" value="PROTEIN KRI1 HOMOLOG"/>
    <property type="match status" value="1"/>
</dbReference>
<dbReference type="OrthoDB" id="10252032at2759"/>
<keyword evidence="6" id="KW-1185">Reference proteome</keyword>
<proteinExistence type="inferred from homology"/>
<dbReference type="PANTHER" id="PTHR14490">
    <property type="entry name" value="ZINC FINGER, ZZ TYPE"/>
    <property type="match status" value="1"/>
</dbReference>
<dbReference type="Proteomes" id="UP000191024">
    <property type="component" value="Chromosome G"/>
</dbReference>
<evidence type="ECO:0000256" key="2">
    <source>
        <dbReference type="SAM" id="Coils"/>
    </source>
</evidence>
<sequence>MPRKKSAAKKAREAAAKTSGGKTGNSELTGAKKIPENVGRDETSEIKALSSLEPESSEEDESPSEEEDDYGELITTEVESGINSVLEAIRNEDKEKLLNPNVRFFEDLNNGGESQIKSSKHKPIYLKDYHRMNLLSGGAVEDEELGQELKTVDGEQSYAAKQKKETAELLDEIKNQFSDDDANSEDGVDDFLVKKEQAPTQVGRRLRPLPNPDANEEAFLTEFVDRHAWIPKPGDKEMNLDGPGLEEDDEKFDEAAERFENAYNFRYEDPNAAEIVSYARNQATLRRTGENSRKRKRNEEKNEKLIETKEKEIAVKKKKKEKINQLTDVLEQIKKEYGADIDEDLVQKITDSLMNGEFENGQWDTVLNELFNDDFYSKDGKPTWDEDDEIMGEFYGEQSKTQNAETTSQQDAQYDEEGEDESTKKSRKERLTDRKLQKKEKRKVTDMIENAVEEKKSVILEEVEDERRGRSQTKDEQEIKFRYREVSPEAFGLTTREIFTADDADLNEFIGLKKFAPYRASELKAKDRRKVMKSRRMREWRKKVFGNERGMEDQELASASGDSIGSSQKPSKRSKARSLKQKENK</sequence>
<evidence type="ECO:0000256" key="3">
    <source>
        <dbReference type="SAM" id="MobiDB-lite"/>
    </source>
</evidence>
<feature type="region of interest" description="Disordered" evidence="3">
    <location>
        <begin position="231"/>
        <end position="251"/>
    </location>
</feature>